<dbReference type="GO" id="GO:0031640">
    <property type="term" value="P:killing of cells of another organism"/>
    <property type="evidence" value="ECO:0007669"/>
    <property type="project" value="UniProtKB-KW"/>
</dbReference>
<comment type="catalytic activity">
    <reaction evidence="1">
        <text>Hydrolysis of (1-&gt;4)-beta-linkages between N-acetylmuramic acid and N-acetyl-D-glucosamine residues in a peptidoglycan and between N-acetyl-D-glucosamine residues in chitodextrins.</text>
        <dbReference type="EC" id="3.2.1.17"/>
    </reaction>
</comment>
<dbReference type="GO" id="GO:0050830">
    <property type="term" value="P:defense response to Gram-positive bacterium"/>
    <property type="evidence" value="ECO:0007669"/>
    <property type="project" value="TreeGrafter"/>
</dbReference>
<dbReference type="InterPro" id="IPR023346">
    <property type="entry name" value="Lysozyme-like_dom_sf"/>
</dbReference>
<name>A0AAN7XL68_ELEMC</name>
<dbReference type="EC" id="3.2.1.17" evidence="3"/>
<dbReference type="PANTHER" id="PTHR31698">
    <property type="entry name" value="LYSOZYME G FAMILY MEMBER"/>
    <property type="match status" value="1"/>
</dbReference>
<keyword evidence="5" id="KW-0081">Bacteriolytic enzyme</keyword>
<keyword evidence="6" id="KW-0378">Hydrolase</keyword>
<proteinExistence type="inferred from homology"/>
<dbReference type="InterPro" id="IPR002152">
    <property type="entry name" value="Glyco_hydro_23"/>
</dbReference>
<reference evidence="8 9" key="1">
    <citation type="journal article" date="2023" name="Genes (Basel)">
        <title>Chromosome-Level Genome Assembly and Circadian Gene Repertoire of the Patagonia Blennie Eleginops maclovinus-The Closest Ancestral Proxy of Antarctic Cryonotothenioids.</title>
        <authorList>
            <person name="Cheng C.C."/>
            <person name="Rivera-Colon A.G."/>
            <person name="Minhas B.F."/>
            <person name="Wilson L."/>
            <person name="Rayamajhi N."/>
            <person name="Vargas-Chacoff L."/>
            <person name="Catchen J.M."/>
        </authorList>
    </citation>
    <scope>NUCLEOTIDE SEQUENCE [LARGE SCALE GENOMIC DNA]</scope>
    <source>
        <strain evidence="8">JMC-PN-2008</strain>
    </source>
</reference>
<gene>
    <name evidence="8" type="ORF">PBY51_020138</name>
</gene>
<evidence type="ECO:0000256" key="5">
    <source>
        <dbReference type="ARBA" id="ARBA00022638"/>
    </source>
</evidence>
<dbReference type="GO" id="GO:0005576">
    <property type="term" value="C:extracellular region"/>
    <property type="evidence" value="ECO:0007669"/>
    <property type="project" value="TreeGrafter"/>
</dbReference>
<dbReference type="Proteomes" id="UP001346869">
    <property type="component" value="Unassembled WGS sequence"/>
</dbReference>
<sequence>MLVETTGESMSTARQDKLKYSGINASNAMAEIDLEDMKKYKSIIKEVGLEKEVDPELIAAVISRSCRAGKALKGGWGPLRPLG</sequence>
<dbReference type="AlphaFoldDB" id="A0AAN7XL68"/>
<dbReference type="PANTHER" id="PTHR31698:SF8">
    <property type="entry name" value="LYSOZYME G-RELATED"/>
    <property type="match status" value="1"/>
</dbReference>
<dbReference type="GO" id="GO:0003796">
    <property type="term" value="F:lysozyme activity"/>
    <property type="evidence" value="ECO:0007669"/>
    <property type="project" value="UniProtKB-EC"/>
</dbReference>
<evidence type="ECO:0000256" key="7">
    <source>
        <dbReference type="ARBA" id="ARBA00031262"/>
    </source>
</evidence>
<keyword evidence="5" id="KW-0929">Antimicrobial</keyword>
<dbReference type="Gene3D" id="1.10.530.10">
    <property type="match status" value="1"/>
</dbReference>
<comment type="caution">
    <text evidence="8">The sequence shown here is derived from an EMBL/GenBank/DDBJ whole genome shotgun (WGS) entry which is preliminary data.</text>
</comment>
<evidence type="ECO:0000256" key="2">
    <source>
        <dbReference type="ARBA" id="ARBA00008902"/>
    </source>
</evidence>
<evidence type="ECO:0000313" key="8">
    <source>
        <dbReference type="EMBL" id="KAK5865906.1"/>
    </source>
</evidence>
<dbReference type="PRINTS" id="PR00749">
    <property type="entry name" value="LYSOZYMEG"/>
</dbReference>
<dbReference type="SUPFAM" id="SSF53955">
    <property type="entry name" value="Lysozyme-like"/>
    <property type="match status" value="1"/>
</dbReference>
<dbReference type="EMBL" id="JAUZQC010000009">
    <property type="protein sequence ID" value="KAK5865906.1"/>
    <property type="molecule type" value="Genomic_DNA"/>
</dbReference>
<dbReference type="GO" id="GO:0009253">
    <property type="term" value="P:peptidoglycan catabolic process"/>
    <property type="evidence" value="ECO:0007669"/>
    <property type="project" value="InterPro"/>
</dbReference>
<organism evidence="8 9">
    <name type="scientific">Eleginops maclovinus</name>
    <name type="common">Patagonian blennie</name>
    <name type="synonym">Eleginus maclovinus</name>
    <dbReference type="NCBI Taxonomy" id="56733"/>
    <lineage>
        <taxon>Eukaryota</taxon>
        <taxon>Metazoa</taxon>
        <taxon>Chordata</taxon>
        <taxon>Craniata</taxon>
        <taxon>Vertebrata</taxon>
        <taxon>Euteleostomi</taxon>
        <taxon>Actinopterygii</taxon>
        <taxon>Neopterygii</taxon>
        <taxon>Teleostei</taxon>
        <taxon>Neoteleostei</taxon>
        <taxon>Acanthomorphata</taxon>
        <taxon>Eupercaria</taxon>
        <taxon>Perciformes</taxon>
        <taxon>Notothenioidei</taxon>
        <taxon>Eleginopidae</taxon>
        <taxon>Eleginops</taxon>
    </lineage>
</organism>
<evidence type="ECO:0000256" key="3">
    <source>
        <dbReference type="ARBA" id="ARBA00012732"/>
    </source>
</evidence>
<accession>A0AAN7XL68</accession>
<evidence type="ECO:0000256" key="1">
    <source>
        <dbReference type="ARBA" id="ARBA00000632"/>
    </source>
</evidence>
<protein>
    <recommendedName>
        <fullName evidence="4">Lysozyme g</fullName>
        <ecNumber evidence="3">3.2.1.17</ecNumber>
    </recommendedName>
    <alternativeName>
        <fullName evidence="7">1,4-beta-N-acetylmuramidase</fullName>
    </alternativeName>
</protein>
<comment type="similarity">
    <text evidence="2">Belongs to the glycosyl hydrolase 23 family.</text>
</comment>
<keyword evidence="9" id="KW-1185">Reference proteome</keyword>
<evidence type="ECO:0000256" key="4">
    <source>
        <dbReference type="ARBA" id="ARBA00016485"/>
    </source>
</evidence>
<reference evidence="8 9" key="2">
    <citation type="journal article" date="2023" name="Mol. Biol. Evol.">
        <title>Genomics of Secondarily Temperate Adaptation in the Only Non-Antarctic Icefish.</title>
        <authorList>
            <person name="Rivera-Colon A.G."/>
            <person name="Rayamajhi N."/>
            <person name="Minhas B.F."/>
            <person name="Madrigal G."/>
            <person name="Bilyk K.T."/>
            <person name="Yoon V."/>
            <person name="Hune M."/>
            <person name="Gregory S."/>
            <person name="Cheng C.H.C."/>
            <person name="Catchen J.M."/>
        </authorList>
    </citation>
    <scope>NUCLEOTIDE SEQUENCE [LARGE SCALE GENOMIC DNA]</scope>
    <source>
        <strain evidence="8">JMC-PN-2008</strain>
    </source>
</reference>
<evidence type="ECO:0000256" key="6">
    <source>
        <dbReference type="ARBA" id="ARBA00023295"/>
    </source>
</evidence>
<evidence type="ECO:0000313" key="9">
    <source>
        <dbReference type="Proteomes" id="UP001346869"/>
    </source>
</evidence>
<keyword evidence="6" id="KW-0326">Glycosidase</keyword>